<proteinExistence type="predicted"/>
<evidence type="ECO:0000256" key="3">
    <source>
        <dbReference type="ARBA" id="ARBA00022723"/>
    </source>
</evidence>
<keyword evidence="4" id="KW-0249">Electron transport</keyword>
<name>A0ABX1NYQ9_9RHOO</name>
<sequence length="214" mass="23001">MKAKRIEGSNDALLDLDAAIWSGAENAAFEMFPTPLAIVQEVSPFLALSEGHGVIRRLEVAALHNGSMLALRLKWASDKHDKVADLDSFVDGVGVLFPVARGATAVTMGAKGKPVNAWYWKANAKEPMEIVAEGFSAVRRLKDNAGSDLKAVAQHRNGEWNVILRRSLTSGEGFATLQAGGSSKIAFAVWSGGNAERSGRKSFSGDFVDFDIRK</sequence>
<organism evidence="7 8">
    <name type="scientific">Aromatoleum bremense</name>
    <dbReference type="NCBI Taxonomy" id="76115"/>
    <lineage>
        <taxon>Bacteria</taxon>
        <taxon>Pseudomonadati</taxon>
        <taxon>Pseudomonadota</taxon>
        <taxon>Betaproteobacteria</taxon>
        <taxon>Rhodocyclales</taxon>
        <taxon>Rhodocyclaceae</taxon>
        <taxon>Aromatoleum</taxon>
    </lineage>
</organism>
<dbReference type="CDD" id="cd09623">
    <property type="entry name" value="DOMON_EBDH"/>
    <property type="match status" value="1"/>
</dbReference>
<dbReference type="InterPro" id="IPR019020">
    <property type="entry name" value="Cyt-c552/DMSO_Rdtase_haem-bd"/>
</dbReference>
<dbReference type="NCBIfam" id="NF042980">
    <property type="entry name" value="EthbenzDh_ebdC"/>
    <property type="match status" value="1"/>
</dbReference>
<comment type="caution">
    <text evidence="7">The sequence shown here is derived from an EMBL/GenBank/DDBJ whole genome shotgun (WGS) entry which is preliminary data.</text>
</comment>
<dbReference type="Gene3D" id="2.60.40.1190">
    <property type="match status" value="1"/>
</dbReference>
<protein>
    <submittedName>
        <fullName evidence="7">Ethylbenzene dehydrogenase</fullName>
    </submittedName>
</protein>
<evidence type="ECO:0000313" key="8">
    <source>
        <dbReference type="Proteomes" id="UP000633943"/>
    </source>
</evidence>
<evidence type="ECO:0000256" key="2">
    <source>
        <dbReference type="ARBA" id="ARBA00022617"/>
    </source>
</evidence>
<keyword evidence="8" id="KW-1185">Reference proteome</keyword>
<dbReference type="RefSeq" id="WP_169203728.1">
    <property type="nucleotide sequence ID" value="NZ_CP059467.1"/>
</dbReference>
<keyword evidence="2" id="KW-0349">Heme</keyword>
<dbReference type="InterPro" id="IPR017838">
    <property type="entry name" value="DMSO_Rdtase_II_haem_b-bd_su"/>
</dbReference>
<feature type="domain" description="Cytochrome c-552/DMSO reductase-like haem-binding" evidence="6">
    <location>
        <begin position="18"/>
        <end position="202"/>
    </location>
</feature>
<keyword evidence="3" id="KW-0479">Metal-binding</keyword>
<dbReference type="SMART" id="SM00887">
    <property type="entry name" value="EB_dh"/>
    <property type="match status" value="1"/>
</dbReference>
<evidence type="ECO:0000256" key="1">
    <source>
        <dbReference type="ARBA" id="ARBA00022448"/>
    </source>
</evidence>
<reference evidence="7 8" key="1">
    <citation type="submission" date="2019-12" db="EMBL/GenBank/DDBJ databases">
        <title>Comparative genomics gives insights into the taxonomy of the Azoarcus-Aromatoleum group and reveals separate origins of nif in the plant-associated Azoarcus and non-plant-associated Aromatoleum sub-groups.</title>
        <authorList>
            <person name="Lafos M."/>
            <person name="Maluk M."/>
            <person name="Batista M."/>
            <person name="Junghare M."/>
            <person name="Carmona M."/>
            <person name="Faoro H."/>
            <person name="Cruz L.M."/>
            <person name="Battistoni F."/>
            <person name="De Souza E."/>
            <person name="Pedrosa F."/>
            <person name="Chen W.-M."/>
            <person name="Poole P.S."/>
            <person name="Dixon R.A."/>
            <person name="James E.K."/>
        </authorList>
    </citation>
    <scope>NUCLEOTIDE SEQUENCE [LARGE SCALE GENOMIC DNA]</scope>
    <source>
        <strain evidence="7 8">PbN1</strain>
    </source>
</reference>
<evidence type="ECO:0000256" key="5">
    <source>
        <dbReference type="ARBA" id="ARBA00023004"/>
    </source>
</evidence>
<dbReference type="NCBIfam" id="TIGR03477">
    <property type="entry name" value="DMSO_red_II_gam"/>
    <property type="match status" value="1"/>
</dbReference>
<dbReference type="Pfam" id="PF09459">
    <property type="entry name" value="EB_dh"/>
    <property type="match status" value="1"/>
</dbReference>
<gene>
    <name evidence="7" type="ORF">GPA24_16940</name>
</gene>
<accession>A0ABX1NYQ9</accession>
<evidence type="ECO:0000313" key="7">
    <source>
        <dbReference type="EMBL" id="NMG17189.1"/>
    </source>
</evidence>
<evidence type="ECO:0000256" key="4">
    <source>
        <dbReference type="ARBA" id="ARBA00022982"/>
    </source>
</evidence>
<keyword evidence="1" id="KW-0813">Transport</keyword>
<keyword evidence="5" id="KW-0408">Iron</keyword>
<evidence type="ECO:0000259" key="6">
    <source>
        <dbReference type="SMART" id="SM00887"/>
    </source>
</evidence>
<dbReference type="Proteomes" id="UP000633943">
    <property type="component" value="Unassembled WGS sequence"/>
</dbReference>
<dbReference type="EMBL" id="WTVP01000063">
    <property type="protein sequence ID" value="NMG17189.1"/>
    <property type="molecule type" value="Genomic_DNA"/>
</dbReference>